<feature type="transmembrane region" description="Helical" evidence="1">
    <location>
        <begin position="45"/>
        <end position="63"/>
    </location>
</feature>
<reference evidence="2" key="1">
    <citation type="submission" date="2024-03" db="EMBL/GenBank/DDBJ databases">
        <title>WGS assembly of Saponaria officinalis var. Norfolk2.</title>
        <authorList>
            <person name="Jenkins J."/>
            <person name="Shu S."/>
            <person name="Grimwood J."/>
            <person name="Barry K."/>
            <person name="Goodstein D."/>
            <person name="Schmutz J."/>
            <person name="Leebens-Mack J."/>
            <person name="Osbourn A."/>
        </authorList>
    </citation>
    <scope>NUCLEOTIDE SEQUENCE [LARGE SCALE GENOMIC DNA]</scope>
    <source>
        <strain evidence="2">JIC</strain>
    </source>
</reference>
<protein>
    <submittedName>
        <fullName evidence="2">Uncharacterized protein</fullName>
    </submittedName>
</protein>
<evidence type="ECO:0000313" key="3">
    <source>
        <dbReference type="Proteomes" id="UP001443914"/>
    </source>
</evidence>
<feature type="transmembrane region" description="Helical" evidence="1">
    <location>
        <begin position="117"/>
        <end position="136"/>
    </location>
</feature>
<keyword evidence="3" id="KW-1185">Reference proteome</keyword>
<keyword evidence="1" id="KW-1133">Transmembrane helix</keyword>
<proteinExistence type="predicted"/>
<dbReference type="EMBL" id="JBDFQZ010000011">
    <property type="protein sequence ID" value="KAK9678052.1"/>
    <property type="molecule type" value="Genomic_DNA"/>
</dbReference>
<comment type="caution">
    <text evidence="2">The sequence shown here is derived from an EMBL/GenBank/DDBJ whole genome shotgun (WGS) entry which is preliminary data.</text>
</comment>
<organism evidence="2 3">
    <name type="scientific">Saponaria officinalis</name>
    <name type="common">Common soapwort</name>
    <name type="synonym">Lychnis saponaria</name>
    <dbReference type="NCBI Taxonomy" id="3572"/>
    <lineage>
        <taxon>Eukaryota</taxon>
        <taxon>Viridiplantae</taxon>
        <taxon>Streptophyta</taxon>
        <taxon>Embryophyta</taxon>
        <taxon>Tracheophyta</taxon>
        <taxon>Spermatophyta</taxon>
        <taxon>Magnoliopsida</taxon>
        <taxon>eudicotyledons</taxon>
        <taxon>Gunneridae</taxon>
        <taxon>Pentapetalae</taxon>
        <taxon>Caryophyllales</taxon>
        <taxon>Caryophyllaceae</taxon>
        <taxon>Caryophylleae</taxon>
        <taxon>Saponaria</taxon>
    </lineage>
</organism>
<feature type="transmembrane region" description="Helical" evidence="1">
    <location>
        <begin position="21"/>
        <end position="39"/>
    </location>
</feature>
<keyword evidence="1" id="KW-0812">Transmembrane</keyword>
<sequence length="156" mass="18454">MDIYIYIYIYKEMGKDVPPEIVYRMLDIHFILLCLYHHFVHLNGQIVTVSFPLLAANFVLSMTKYMRGTNEYFDQVTFTDLFTNMDRDEAQKQVDKHKMKCVLVSSLTFEIDGSYRIFMVIFVFRHIIVVLIQIFLTPFGLNDLRMTLLCENGWGN</sequence>
<name>A0AAW1HNU4_SAPOF</name>
<dbReference type="AlphaFoldDB" id="A0AAW1HNU4"/>
<accession>A0AAW1HNU4</accession>
<keyword evidence="1" id="KW-0472">Membrane</keyword>
<evidence type="ECO:0000256" key="1">
    <source>
        <dbReference type="SAM" id="Phobius"/>
    </source>
</evidence>
<gene>
    <name evidence="2" type="ORF">RND81_11G184900</name>
</gene>
<dbReference type="Proteomes" id="UP001443914">
    <property type="component" value="Unassembled WGS sequence"/>
</dbReference>
<evidence type="ECO:0000313" key="2">
    <source>
        <dbReference type="EMBL" id="KAK9678052.1"/>
    </source>
</evidence>